<sequence>DEWLKIQPEAQYKDDLERDCCLDGLSDTSVSYTCERRSEYILEGASCVNAFLNCCKTMENERADRKEDSLQLARSKRRGKKGV</sequence>
<dbReference type="GO" id="GO:0005576">
    <property type="term" value="C:extracellular region"/>
    <property type="evidence" value="ECO:0007669"/>
    <property type="project" value="UniProtKB-SubCell"/>
</dbReference>
<dbReference type="Gene3D" id="1.20.91.20">
    <property type="entry name" value="Anaphylotoxins (complement system)"/>
    <property type="match status" value="1"/>
</dbReference>
<feature type="region of interest" description="Disordered" evidence="4">
    <location>
        <begin position="64"/>
        <end position="83"/>
    </location>
</feature>
<keyword evidence="7" id="KW-1185">Reference proteome</keyword>
<dbReference type="STRING" id="80966.ENSAPOP00000005415"/>
<dbReference type="GO" id="GO:0006954">
    <property type="term" value="P:inflammatory response"/>
    <property type="evidence" value="ECO:0007669"/>
    <property type="project" value="InterPro"/>
</dbReference>
<keyword evidence="2" id="KW-0964">Secreted</keyword>
<feature type="domain" description="Anaphylatoxin-like" evidence="5">
    <location>
        <begin position="20"/>
        <end position="55"/>
    </location>
</feature>
<proteinExistence type="predicted"/>
<feature type="compositionally biased region" description="Basic residues" evidence="4">
    <location>
        <begin position="74"/>
        <end position="83"/>
    </location>
</feature>
<dbReference type="SMART" id="SM00104">
    <property type="entry name" value="ANATO"/>
    <property type="match status" value="1"/>
</dbReference>
<dbReference type="GeneTree" id="ENSGT00940000177444"/>
<evidence type="ECO:0000256" key="1">
    <source>
        <dbReference type="ARBA" id="ARBA00004613"/>
    </source>
</evidence>
<dbReference type="Proteomes" id="UP000257200">
    <property type="component" value="Unplaced"/>
</dbReference>
<dbReference type="InParanoid" id="A0A3Q1FEE8"/>
<dbReference type="SUPFAM" id="SSF47686">
    <property type="entry name" value="Anaphylotoxins (complement system)"/>
    <property type="match status" value="1"/>
</dbReference>
<dbReference type="CDD" id="cd00017">
    <property type="entry name" value="ANATO"/>
    <property type="match status" value="1"/>
</dbReference>
<dbReference type="GO" id="GO:0006956">
    <property type="term" value="P:complement activation"/>
    <property type="evidence" value="ECO:0007669"/>
    <property type="project" value="InterPro"/>
</dbReference>
<evidence type="ECO:0000313" key="7">
    <source>
        <dbReference type="Proteomes" id="UP000257200"/>
    </source>
</evidence>
<accession>A0A3Q1FEE8</accession>
<dbReference type="PROSITE" id="PS01178">
    <property type="entry name" value="ANAPHYLATOXIN_2"/>
    <property type="match status" value="1"/>
</dbReference>
<evidence type="ECO:0000256" key="4">
    <source>
        <dbReference type="SAM" id="MobiDB-lite"/>
    </source>
</evidence>
<dbReference type="InterPro" id="IPR000020">
    <property type="entry name" value="Anaphylatoxin/fibulin"/>
</dbReference>
<dbReference type="AlphaFoldDB" id="A0A3Q1FEE8"/>
<evidence type="ECO:0000256" key="3">
    <source>
        <dbReference type="ARBA" id="ARBA00023157"/>
    </source>
</evidence>
<comment type="subcellular location">
    <subcellularLocation>
        <location evidence="1">Secreted</location>
    </subcellularLocation>
</comment>
<reference evidence="6" key="2">
    <citation type="submission" date="2025-09" db="UniProtKB">
        <authorList>
            <consortium name="Ensembl"/>
        </authorList>
    </citation>
    <scope>IDENTIFICATION</scope>
</reference>
<evidence type="ECO:0000313" key="6">
    <source>
        <dbReference type="Ensembl" id="ENSAPOP00000005415.1"/>
    </source>
</evidence>
<protein>
    <recommendedName>
        <fullName evidence="5">Anaphylatoxin-like domain-containing protein</fullName>
    </recommendedName>
</protein>
<evidence type="ECO:0000256" key="2">
    <source>
        <dbReference type="ARBA" id="ARBA00022525"/>
    </source>
</evidence>
<keyword evidence="3" id="KW-1015">Disulfide bond</keyword>
<reference evidence="6" key="1">
    <citation type="submission" date="2025-08" db="UniProtKB">
        <authorList>
            <consortium name="Ensembl"/>
        </authorList>
    </citation>
    <scope>IDENTIFICATION</scope>
</reference>
<evidence type="ECO:0000259" key="5">
    <source>
        <dbReference type="PROSITE" id="PS01178"/>
    </source>
</evidence>
<dbReference type="InterPro" id="IPR018081">
    <property type="entry name" value="Anaphylatoxin_comp_syst"/>
</dbReference>
<dbReference type="PROSITE" id="PS01177">
    <property type="entry name" value="ANAPHYLATOXIN_1"/>
    <property type="match status" value="1"/>
</dbReference>
<dbReference type="InterPro" id="IPR001840">
    <property type="entry name" value="Anaphylatoxn_comp_syst_dom"/>
</dbReference>
<organism evidence="6 7">
    <name type="scientific">Acanthochromis polyacanthus</name>
    <name type="common">spiny chromis</name>
    <dbReference type="NCBI Taxonomy" id="80966"/>
    <lineage>
        <taxon>Eukaryota</taxon>
        <taxon>Metazoa</taxon>
        <taxon>Chordata</taxon>
        <taxon>Craniata</taxon>
        <taxon>Vertebrata</taxon>
        <taxon>Euteleostomi</taxon>
        <taxon>Actinopterygii</taxon>
        <taxon>Neopterygii</taxon>
        <taxon>Teleostei</taxon>
        <taxon>Neoteleostei</taxon>
        <taxon>Acanthomorphata</taxon>
        <taxon>Ovalentaria</taxon>
        <taxon>Pomacentridae</taxon>
        <taxon>Acanthochromis</taxon>
    </lineage>
</organism>
<dbReference type="Ensembl" id="ENSAPOT00000008394.1">
    <property type="protein sequence ID" value="ENSAPOP00000005415.1"/>
    <property type="gene ID" value="ENSAPOG00000007108.1"/>
</dbReference>
<dbReference type="PRINTS" id="PR00004">
    <property type="entry name" value="ANAPHYLATOXN"/>
</dbReference>
<dbReference type="Pfam" id="PF01821">
    <property type="entry name" value="ANATO"/>
    <property type="match status" value="1"/>
</dbReference>
<name>A0A3Q1FEE8_9TELE</name>